<comment type="similarity">
    <text evidence="2 6">Belongs to the peroxisomal membrane protein PXMP2/4 family.</text>
</comment>
<dbReference type="EMBL" id="KN659203">
    <property type="protein sequence ID" value="KHN19196.1"/>
    <property type="molecule type" value="Genomic_DNA"/>
</dbReference>
<sequence>ILMPTISGEGVPRIISRLSQDLLPTLLGGAMFWPVCDFVTFRFVPVQLQPLMNSVCAYVWTIYLAYMANQSSVSNT</sequence>
<evidence type="ECO:0000313" key="9">
    <source>
        <dbReference type="Proteomes" id="UP000289340"/>
    </source>
</evidence>
<dbReference type="Pfam" id="PF04117">
    <property type="entry name" value="Mpv17_PMP22"/>
    <property type="match status" value="1"/>
</dbReference>
<evidence type="ECO:0000256" key="5">
    <source>
        <dbReference type="ARBA" id="ARBA00023136"/>
    </source>
</evidence>
<feature type="non-terminal residue" evidence="7">
    <location>
        <position position="1"/>
    </location>
</feature>
<dbReference type="PANTHER" id="PTHR11266:SF88">
    <property type="entry name" value="PROTEIN SYM1-LIKE"/>
    <property type="match status" value="1"/>
</dbReference>
<evidence type="ECO:0000256" key="4">
    <source>
        <dbReference type="ARBA" id="ARBA00022989"/>
    </source>
</evidence>
<dbReference type="Proteomes" id="UP000053555">
    <property type="component" value="Unassembled WGS sequence"/>
</dbReference>
<keyword evidence="3" id="KW-0812">Transmembrane</keyword>
<accession>A0A0B2QC58</accession>
<dbReference type="AlphaFoldDB" id="A0A0B2QC58"/>
<evidence type="ECO:0000256" key="6">
    <source>
        <dbReference type="RuleBase" id="RU363053"/>
    </source>
</evidence>
<evidence type="ECO:0000256" key="3">
    <source>
        <dbReference type="ARBA" id="ARBA00022692"/>
    </source>
</evidence>
<dbReference type="GO" id="GO:0005737">
    <property type="term" value="C:cytoplasm"/>
    <property type="evidence" value="ECO:0007669"/>
    <property type="project" value="TreeGrafter"/>
</dbReference>
<evidence type="ECO:0000256" key="1">
    <source>
        <dbReference type="ARBA" id="ARBA00004141"/>
    </source>
</evidence>
<evidence type="ECO:0000313" key="7">
    <source>
        <dbReference type="EMBL" id="KHN19196.1"/>
    </source>
</evidence>
<keyword evidence="5" id="KW-0472">Membrane</keyword>
<gene>
    <name evidence="8" type="ORF">D0Y65_021707</name>
    <name evidence="7" type="ORF">glysoja_047112</name>
</gene>
<dbReference type="GO" id="GO:0016020">
    <property type="term" value="C:membrane"/>
    <property type="evidence" value="ECO:0007669"/>
    <property type="project" value="UniProtKB-SubCell"/>
</dbReference>
<dbReference type="EMBL" id="QZWG01000008">
    <property type="protein sequence ID" value="RZB98944.1"/>
    <property type="molecule type" value="Genomic_DNA"/>
</dbReference>
<comment type="subcellular location">
    <subcellularLocation>
        <location evidence="1">Membrane</location>
        <topology evidence="1">Multi-pass membrane protein</topology>
    </subcellularLocation>
</comment>
<organism evidence="7">
    <name type="scientific">Glycine soja</name>
    <name type="common">Wild soybean</name>
    <dbReference type="NCBI Taxonomy" id="3848"/>
    <lineage>
        <taxon>Eukaryota</taxon>
        <taxon>Viridiplantae</taxon>
        <taxon>Streptophyta</taxon>
        <taxon>Embryophyta</taxon>
        <taxon>Tracheophyta</taxon>
        <taxon>Spermatophyta</taxon>
        <taxon>Magnoliopsida</taxon>
        <taxon>eudicotyledons</taxon>
        <taxon>Gunneridae</taxon>
        <taxon>Pentapetalae</taxon>
        <taxon>rosids</taxon>
        <taxon>fabids</taxon>
        <taxon>Fabales</taxon>
        <taxon>Fabaceae</taxon>
        <taxon>Papilionoideae</taxon>
        <taxon>50 kb inversion clade</taxon>
        <taxon>NPAAA clade</taxon>
        <taxon>indigoferoid/millettioid clade</taxon>
        <taxon>Phaseoleae</taxon>
        <taxon>Glycine</taxon>
        <taxon>Glycine subgen. Soja</taxon>
    </lineage>
</organism>
<evidence type="ECO:0000313" key="8">
    <source>
        <dbReference type="EMBL" id="RZB98944.1"/>
    </source>
</evidence>
<evidence type="ECO:0000256" key="2">
    <source>
        <dbReference type="ARBA" id="ARBA00006824"/>
    </source>
</evidence>
<reference evidence="8 9" key="2">
    <citation type="submission" date="2018-09" db="EMBL/GenBank/DDBJ databases">
        <title>A high-quality reference genome of wild soybean provides a powerful tool to mine soybean genomes.</title>
        <authorList>
            <person name="Xie M."/>
            <person name="Chung C.Y.L."/>
            <person name="Li M.-W."/>
            <person name="Wong F.-L."/>
            <person name="Chan T.-F."/>
            <person name="Lam H.-M."/>
        </authorList>
    </citation>
    <scope>NUCLEOTIDE SEQUENCE [LARGE SCALE GENOMIC DNA]</scope>
    <source>
        <strain evidence="9">cv. W05</strain>
        <tissue evidence="8">Hypocotyl of etiolated seedlings</tissue>
    </source>
</reference>
<dbReference type="PANTHER" id="PTHR11266">
    <property type="entry name" value="PEROXISOMAL MEMBRANE PROTEIN 2, PXMP2 MPV17"/>
    <property type="match status" value="1"/>
</dbReference>
<proteinExistence type="inferred from homology"/>
<protein>
    <submittedName>
        <fullName evidence="7">PXMP2/4 family protein 3</fullName>
    </submittedName>
</protein>
<keyword evidence="9" id="KW-1185">Reference proteome</keyword>
<keyword evidence="4" id="KW-1133">Transmembrane helix</keyword>
<dbReference type="Proteomes" id="UP000289340">
    <property type="component" value="Chromosome 8"/>
</dbReference>
<reference evidence="7" key="1">
    <citation type="submission" date="2014-07" db="EMBL/GenBank/DDBJ databases">
        <title>Identification of a novel salt tolerance gene in wild soybean by whole-genome sequencing.</title>
        <authorList>
            <person name="Lam H.-M."/>
            <person name="Qi X."/>
            <person name="Li M.-W."/>
            <person name="Liu X."/>
            <person name="Xie M."/>
            <person name="Ni M."/>
            <person name="Xu X."/>
        </authorList>
    </citation>
    <scope>NUCLEOTIDE SEQUENCE [LARGE SCALE GENOMIC DNA]</scope>
    <source>
        <tissue evidence="7">Root</tissue>
    </source>
</reference>
<name>A0A0B2QC58_GLYSO</name>
<dbReference type="InterPro" id="IPR007248">
    <property type="entry name" value="Mpv17_PMP22"/>
</dbReference>